<protein>
    <submittedName>
        <fullName evidence="1">Uncharacterized protein</fullName>
    </submittedName>
</protein>
<proteinExistence type="predicted"/>
<evidence type="ECO:0000313" key="1">
    <source>
        <dbReference type="EMBL" id="KAJ3485954.1"/>
    </source>
</evidence>
<name>A0AAD5V4X1_9APHY</name>
<sequence>MDPTEPEAVELEDDHALQDLEIYHQTIATFQEVWNEFYTWEQSHSRESIEGLKSKDPLPDDSVDFWASLSTDDTTLFNFNSAFSMWDFEDGPHATSMSTSLIMDDCTTSSCLDVGLKYESLAPSPCNVSMIDREKILKYIKYAGEEGFPEQEHIFGKDCEFSGFIWQDPAAWYDPDGMPV</sequence>
<dbReference type="Proteomes" id="UP001212997">
    <property type="component" value="Unassembled WGS sequence"/>
</dbReference>
<reference evidence="1" key="1">
    <citation type="submission" date="2022-07" db="EMBL/GenBank/DDBJ databases">
        <title>Genome Sequence of Physisporinus lineatus.</title>
        <authorList>
            <person name="Buettner E."/>
        </authorList>
    </citation>
    <scope>NUCLEOTIDE SEQUENCE</scope>
    <source>
        <strain evidence="1">VT162</strain>
    </source>
</reference>
<keyword evidence="2" id="KW-1185">Reference proteome</keyword>
<organism evidence="1 2">
    <name type="scientific">Meripilus lineatus</name>
    <dbReference type="NCBI Taxonomy" id="2056292"/>
    <lineage>
        <taxon>Eukaryota</taxon>
        <taxon>Fungi</taxon>
        <taxon>Dikarya</taxon>
        <taxon>Basidiomycota</taxon>
        <taxon>Agaricomycotina</taxon>
        <taxon>Agaricomycetes</taxon>
        <taxon>Polyporales</taxon>
        <taxon>Meripilaceae</taxon>
        <taxon>Meripilus</taxon>
    </lineage>
</organism>
<comment type="caution">
    <text evidence="1">The sequence shown here is derived from an EMBL/GenBank/DDBJ whole genome shotgun (WGS) entry which is preliminary data.</text>
</comment>
<dbReference type="AlphaFoldDB" id="A0AAD5V4X1"/>
<evidence type="ECO:0000313" key="2">
    <source>
        <dbReference type="Proteomes" id="UP001212997"/>
    </source>
</evidence>
<gene>
    <name evidence="1" type="ORF">NLI96_g4576</name>
</gene>
<accession>A0AAD5V4X1</accession>
<dbReference type="EMBL" id="JANAWD010000136">
    <property type="protein sequence ID" value="KAJ3485954.1"/>
    <property type="molecule type" value="Genomic_DNA"/>
</dbReference>